<protein>
    <submittedName>
        <fullName evidence="2">Uncharacterized protein</fullName>
    </submittedName>
</protein>
<organism evidence="2 3">
    <name type="scientific">Coemansia thaxteri</name>
    <dbReference type="NCBI Taxonomy" id="2663907"/>
    <lineage>
        <taxon>Eukaryota</taxon>
        <taxon>Fungi</taxon>
        <taxon>Fungi incertae sedis</taxon>
        <taxon>Zoopagomycota</taxon>
        <taxon>Kickxellomycotina</taxon>
        <taxon>Kickxellomycetes</taxon>
        <taxon>Kickxellales</taxon>
        <taxon>Kickxellaceae</taxon>
        <taxon>Coemansia</taxon>
    </lineage>
</organism>
<accession>A0A9W8EHZ8</accession>
<keyword evidence="1" id="KW-1133">Transmembrane helix</keyword>
<sequence>MSTTLSSTGQPLTTKSAVPMFVYMYLATIEFNIMGACGQQYYMYFSSGITAKDVVSDLIRHEKINADIDASMLHIEVSTNSNDWLPIGNIGVALGMQPGVELHLRVFSATEQESAETEQQHVESAELI</sequence>
<gene>
    <name evidence="2" type="ORF">H4R26_003995</name>
</gene>
<evidence type="ECO:0000256" key="1">
    <source>
        <dbReference type="SAM" id="Phobius"/>
    </source>
</evidence>
<keyword evidence="1" id="KW-0812">Transmembrane</keyword>
<dbReference type="AlphaFoldDB" id="A0A9W8EHZ8"/>
<reference evidence="2" key="1">
    <citation type="submission" date="2022-07" db="EMBL/GenBank/DDBJ databases">
        <title>Phylogenomic reconstructions and comparative analyses of Kickxellomycotina fungi.</title>
        <authorList>
            <person name="Reynolds N.K."/>
            <person name="Stajich J.E."/>
            <person name="Barry K."/>
            <person name="Grigoriev I.V."/>
            <person name="Crous P."/>
            <person name="Smith M.E."/>
        </authorList>
    </citation>
    <scope>NUCLEOTIDE SEQUENCE</scope>
    <source>
        <strain evidence="2">IMI 214461</strain>
    </source>
</reference>
<comment type="caution">
    <text evidence="2">The sequence shown here is derived from an EMBL/GenBank/DDBJ whole genome shotgun (WGS) entry which is preliminary data.</text>
</comment>
<dbReference type="EMBL" id="JANBQF010000376">
    <property type="protein sequence ID" value="KAJ2001696.1"/>
    <property type="molecule type" value="Genomic_DNA"/>
</dbReference>
<dbReference type="OrthoDB" id="5531126at2759"/>
<evidence type="ECO:0000313" key="3">
    <source>
        <dbReference type="Proteomes" id="UP001150907"/>
    </source>
</evidence>
<keyword evidence="3" id="KW-1185">Reference proteome</keyword>
<name>A0A9W8EHZ8_9FUNG</name>
<feature type="transmembrane region" description="Helical" evidence="1">
    <location>
        <begin position="20"/>
        <end position="42"/>
    </location>
</feature>
<keyword evidence="1" id="KW-0472">Membrane</keyword>
<dbReference type="Proteomes" id="UP001150907">
    <property type="component" value="Unassembled WGS sequence"/>
</dbReference>
<evidence type="ECO:0000313" key="2">
    <source>
        <dbReference type="EMBL" id="KAJ2001696.1"/>
    </source>
</evidence>
<proteinExistence type="predicted"/>